<reference evidence="1 2" key="1">
    <citation type="submission" date="2024-01" db="EMBL/GenBank/DDBJ databases">
        <title>Genome assemblies of Stephania.</title>
        <authorList>
            <person name="Yang L."/>
        </authorList>
    </citation>
    <scope>NUCLEOTIDE SEQUENCE [LARGE SCALE GENOMIC DNA]</scope>
    <source>
        <strain evidence="1">QJT</strain>
        <tissue evidence="1">Leaf</tissue>
    </source>
</reference>
<proteinExistence type="predicted"/>
<protein>
    <submittedName>
        <fullName evidence="1">Uncharacterized protein</fullName>
    </submittedName>
</protein>
<organism evidence="1 2">
    <name type="scientific">Stephania japonica</name>
    <dbReference type="NCBI Taxonomy" id="461633"/>
    <lineage>
        <taxon>Eukaryota</taxon>
        <taxon>Viridiplantae</taxon>
        <taxon>Streptophyta</taxon>
        <taxon>Embryophyta</taxon>
        <taxon>Tracheophyta</taxon>
        <taxon>Spermatophyta</taxon>
        <taxon>Magnoliopsida</taxon>
        <taxon>Ranunculales</taxon>
        <taxon>Menispermaceae</taxon>
        <taxon>Menispermoideae</taxon>
        <taxon>Cissampelideae</taxon>
        <taxon>Stephania</taxon>
    </lineage>
</organism>
<dbReference type="Proteomes" id="UP001417504">
    <property type="component" value="Unassembled WGS sequence"/>
</dbReference>
<gene>
    <name evidence="1" type="ORF">Sjap_016857</name>
</gene>
<dbReference type="AlphaFoldDB" id="A0AAP0I528"/>
<evidence type="ECO:0000313" key="2">
    <source>
        <dbReference type="Proteomes" id="UP001417504"/>
    </source>
</evidence>
<evidence type="ECO:0000313" key="1">
    <source>
        <dbReference type="EMBL" id="KAK9108797.1"/>
    </source>
</evidence>
<comment type="caution">
    <text evidence="1">The sequence shown here is derived from an EMBL/GenBank/DDBJ whole genome shotgun (WGS) entry which is preliminary data.</text>
</comment>
<accession>A0AAP0I528</accession>
<keyword evidence="2" id="KW-1185">Reference proteome</keyword>
<sequence>MAPPQSSLPCILLELIRLELGRMEPAAIVAFTSAVIGQISLITVRYRPAFDLVLGLVDCLMNSRPPPPQATIAEEITHAIEERLLN</sequence>
<dbReference type="EMBL" id="JBBNAE010000007">
    <property type="protein sequence ID" value="KAK9108797.1"/>
    <property type="molecule type" value="Genomic_DNA"/>
</dbReference>
<name>A0AAP0I528_9MAGN</name>